<dbReference type="EMBL" id="ML976993">
    <property type="protein sequence ID" value="KAF1955940.1"/>
    <property type="molecule type" value="Genomic_DNA"/>
</dbReference>
<feature type="transmembrane region" description="Helical" evidence="5">
    <location>
        <begin position="70"/>
        <end position="91"/>
    </location>
</feature>
<evidence type="ECO:0008006" key="9">
    <source>
        <dbReference type="Google" id="ProtNLM"/>
    </source>
</evidence>
<dbReference type="PANTHER" id="PTHR23507">
    <property type="entry name" value="ZGC:174356"/>
    <property type="match status" value="1"/>
</dbReference>
<keyword evidence="2 5" id="KW-0812">Transmembrane</keyword>
<dbReference type="Gene3D" id="1.20.1250.20">
    <property type="entry name" value="MFS general substrate transporter like domains"/>
    <property type="match status" value="1"/>
</dbReference>
<comment type="subcellular location">
    <subcellularLocation>
        <location evidence="1">Membrane</location>
        <topology evidence="1">Multi-pass membrane protein</topology>
    </subcellularLocation>
</comment>
<feature type="transmembrane region" description="Helical" evidence="5">
    <location>
        <begin position="198"/>
        <end position="218"/>
    </location>
</feature>
<feature type="transmembrane region" description="Helical" evidence="5">
    <location>
        <begin position="267"/>
        <end position="291"/>
    </location>
</feature>
<feature type="signal peptide" evidence="6">
    <location>
        <begin position="1"/>
        <end position="23"/>
    </location>
</feature>
<keyword evidence="6" id="KW-0732">Signal</keyword>
<feature type="transmembrane region" description="Helical" evidence="5">
    <location>
        <begin position="311"/>
        <end position="329"/>
    </location>
</feature>
<dbReference type="CDD" id="cd06174">
    <property type="entry name" value="MFS"/>
    <property type="match status" value="1"/>
</dbReference>
<dbReference type="SUPFAM" id="SSF103473">
    <property type="entry name" value="MFS general substrate transporter"/>
    <property type="match status" value="1"/>
</dbReference>
<evidence type="ECO:0000256" key="5">
    <source>
        <dbReference type="SAM" id="Phobius"/>
    </source>
</evidence>
<dbReference type="GO" id="GO:0016020">
    <property type="term" value="C:membrane"/>
    <property type="evidence" value="ECO:0007669"/>
    <property type="project" value="UniProtKB-SubCell"/>
</dbReference>
<evidence type="ECO:0000256" key="2">
    <source>
        <dbReference type="ARBA" id="ARBA00022692"/>
    </source>
</evidence>
<evidence type="ECO:0000256" key="6">
    <source>
        <dbReference type="SAM" id="SignalP"/>
    </source>
</evidence>
<dbReference type="AlphaFoldDB" id="A0A6A5TV76"/>
<keyword evidence="8" id="KW-1185">Reference proteome</keyword>
<dbReference type="OrthoDB" id="194139at2759"/>
<evidence type="ECO:0000313" key="7">
    <source>
        <dbReference type="EMBL" id="KAF1955940.1"/>
    </source>
</evidence>
<feature type="non-terminal residue" evidence="7">
    <location>
        <position position="1"/>
    </location>
</feature>
<evidence type="ECO:0000256" key="4">
    <source>
        <dbReference type="ARBA" id="ARBA00023136"/>
    </source>
</evidence>
<name>A0A6A5TV76_9PLEO</name>
<keyword evidence="3 5" id="KW-1133">Transmembrane helix</keyword>
<dbReference type="GO" id="GO:0022857">
    <property type="term" value="F:transmembrane transporter activity"/>
    <property type="evidence" value="ECO:0007669"/>
    <property type="project" value="InterPro"/>
</dbReference>
<feature type="chain" id="PRO_5025596821" description="MFS general substrate transporter" evidence="6">
    <location>
        <begin position="24"/>
        <end position="415"/>
    </location>
</feature>
<feature type="transmembrane region" description="Helical" evidence="5">
    <location>
        <begin position="103"/>
        <end position="128"/>
    </location>
</feature>
<feature type="transmembrane region" description="Helical" evidence="5">
    <location>
        <begin position="350"/>
        <end position="373"/>
    </location>
</feature>
<dbReference type="Pfam" id="PF07690">
    <property type="entry name" value="MFS_1"/>
    <property type="match status" value="1"/>
</dbReference>
<evidence type="ECO:0000256" key="1">
    <source>
        <dbReference type="ARBA" id="ARBA00004141"/>
    </source>
</evidence>
<feature type="transmembrane region" description="Helical" evidence="5">
    <location>
        <begin position="169"/>
        <end position="192"/>
    </location>
</feature>
<evidence type="ECO:0000313" key="8">
    <source>
        <dbReference type="Proteomes" id="UP000800035"/>
    </source>
</evidence>
<gene>
    <name evidence="7" type="ORF">CC80DRAFT_414656</name>
</gene>
<dbReference type="InterPro" id="IPR011701">
    <property type="entry name" value="MFS"/>
</dbReference>
<dbReference type="InterPro" id="IPR036259">
    <property type="entry name" value="MFS_trans_sf"/>
</dbReference>
<protein>
    <recommendedName>
        <fullName evidence="9">MFS general substrate transporter</fullName>
    </recommendedName>
</protein>
<accession>A0A6A5TV76</accession>
<feature type="transmembrane region" description="Helical" evidence="5">
    <location>
        <begin position="134"/>
        <end position="157"/>
    </location>
</feature>
<sequence length="415" mass="45171">NREMKNILPLIYLTAFLFLFGESLQPAPRIEIYERVICQSFYHNNNNSNNHKPNREDTQDCKTAPIQQELAFLIGIERLSIIIPSLLAIPFSALADHLGHNRILSLALLGVLLEESWPFLICWFPAIFLIRLVWLHFFFSLIGGGTTVIVTLLHVIIAKVVDARDRTRVFFRVRAAGVGASILGYAMAGVLMKGGGAWVAWSVGNVSLGLAAAVAIMIPKTVGAGEEEACVDEGDGESAVVQWSAWTGAARTLGKQARGMVVRNGRVLILLASCFLCQLAGDSVGLLMIIYVSKRYGWSFADANMLNSMEMAFEFVSLILLLPLLTSFLSKRGLSAFYNNKYTAQASIAALAVGCICIAFAPVAGIAILGMLLPSIPSIPSPLVLTSSCRLDYNSIGSRSRFPPPLSCYKHGRCE</sequence>
<dbReference type="Proteomes" id="UP000800035">
    <property type="component" value="Unassembled WGS sequence"/>
</dbReference>
<reference evidence="7" key="1">
    <citation type="journal article" date="2020" name="Stud. Mycol.">
        <title>101 Dothideomycetes genomes: a test case for predicting lifestyles and emergence of pathogens.</title>
        <authorList>
            <person name="Haridas S."/>
            <person name="Albert R."/>
            <person name="Binder M."/>
            <person name="Bloem J."/>
            <person name="Labutti K."/>
            <person name="Salamov A."/>
            <person name="Andreopoulos B."/>
            <person name="Baker S."/>
            <person name="Barry K."/>
            <person name="Bills G."/>
            <person name="Bluhm B."/>
            <person name="Cannon C."/>
            <person name="Castanera R."/>
            <person name="Culley D."/>
            <person name="Daum C."/>
            <person name="Ezra D."/>
            <person name="Gonzalez J."/>
            <person name="Henrissat B."/>
            <person name="Kuo A."/>
            <person name="Liang C."/>
            <person name="Lipzen A."/>
            <person name="Lutzoni F."/>
            <person name="Magnuson J."/>
            <person name="Mondo S."/>
            <person name="Nolan M."/>
            <person name="Ohm R."/>
            <person name="Pangilinan J."/>
            <person name="Park H.-J."/>
            <person name="Ramirez L."/>
            <person name="Alfaro M."/>
            <person name="Sun H."/>
            <person name="Tritt A."/>
            <person name="Yoshinaga Y."/>
            <person name="Zwiers L.-H."/>
            <person name="Turgeon B."/>
            <person name="Goodwin S."/>
            <person name="Spatafora J."/>
            <person name="Crous P."/>
            <person name="Grigoriev I."/>
        </authorList>
    </citation>
    <scope>NUCLEOTIDE SEQUENCE</scope>
    <source>
        <strain evidence="7">CBS 675.92</strain>
    </source>
</reference>
<proteinExistence type="predicted"/>
<dbReference type="PANTHER" id="PTHR23507:SF1">
    <property type="entry name" value="FI18259P1-RELATED"/>
    <property type="match status" value="1"/>
</dbReference>
<keyword evidence="4 5" id="KW-0472">Membrane</keyword>
<evidence type="ECO:0000256" key="3">
    <source>
        <dbReference type="ARBA" id="ARBA00022989"/>
    </source>
</evidence>
<organism evidence="7 8">
    <name type="scientific">Byssothecium circinans</name>
    <dbReference type="NCBI Taxonomy" id="147558"/>
    <lineage>
        <taxon>Eukaryota</taxon>
        <taxon>Fungi</taxon>
        <taxon>Dikarya</taxon>
        <taxon>Ascomycota</taxon>
        <taxon>Pezizomycotina</taxon>
        <taxon>Dothideomycetes</taxon>
        <taxon>Pleosporomycetidae</taxon>
        <taxon>Pleosporales</taxon>
        <taxon>Massarineae</taxon>
        <taxon>Massarinaceae</taxon>
        <taxon>Byssothecium</taxon>
    </lineage>
</organism>